<reference evidence="3 4" key="1">
    <citation type="submission" date="2017-04" db="EMBL/GenBank/DDBJ databases">
        <title>Comparative genome analysis of Subtercola boreus.</title>
        <authorList>
            <person name="Cho Y.-J."/>
            <person name="Cho A."/>
            <person name="Kim O.-S."/>
            <person name="Lee J.-I."/>
        </authorList>
    </citation>
    <scope>NUCLEOTIDE SEQUENCE [LARGE SCALE GENOMIC DNA]</scope>
    <source>
        <strain evidence="3 4">P27479</strain>
    </source>
</reference>
<dbReference type="SUPFAM" id="SSF51735">
    <property type="entry name" value="NAD(P)-binding Rossmann-fold domains"/>
    <property type="match status" value="1"/>
</dbReference>
<sequence length="255" mass="27348">MSNEQRPQWSQQRADLAGMTVVVLGGSGGVGEGVVRALLDDGATVIATGRDQIRLDEFAGRINNDALHVTPLEGMSDDLEEQVATLTVRFGPFDAVVVSIASRGSQGRKLLLALSDDEWTTLVEDNLTAVFRVYRAFLPSLKQNGLLLQLNGASADIPFPGNAVVALTAAASKSMTHTLAVELQNSGIQVYEIILGVVRTRARQLAGVDDRRWIDGEEIGIHIGELLARTSTLTGEVLQYFIDKAAGPVLSPPQF</sequence>
<dbReference type="PRINTS" id="PR00081">
    <property type="entry name" value="GDHRDH"/>
</dbReference>
<dbReference type="AlphaFoldDB" id="A0A3E0VTG6"/>
<comment type="caution">
    <text evidence="3">The sequence shown here is derived from an EMBL/GenBank/DDBJ whole genome shotgun (WGS) entry which is preliminary data.</text>
</comment>
<dbReference type="GO" id="GO:0016491">
    <property type="term" value="F:oxidoreductase activity"/>
    <property type="evidence" value="ECO:0007669"/>
    <property type="project" value="UniProtKB-KW"/>
</dbReference>
<evidence type="ECO:0000313" key="3">
    <source>
        <dbReference type="EMBL" id="RFA12910.1"/>
    </source>
</evidence>
<dbReference type="Pfam" id="PF00106">
    <property type="entry name" value="adh_short"/>
    <property type="match status" value="1"/>
</dbReference>
<dbReference type="CDD" id="cd05233">
    <property type="entry name" value="SDR_c"/>
    <property type="match status" value="1"/>
</dbReference>
<keyword evidence="2" id="KW-0560">Oxidoreductase</keyword>
<evidence type="ECO:0000313" key="4">
    <source>
        <dbReference type="Proteomes" id="UP000256541"/>
    </source>
</evidence>
<proteinExistence type="inferred from homology"/>
<evidence type="ECO:0000256" key="1">
    <source>
        <dbReference type="ARBA" id="ARBA00006484"/>
    </source>
</evidence>
<dbReference type="PANTHER" id="PTHR43669">
    <property type="entry name" value="5-KETO-D-GLUCONATE 5-REDUCTASE"/>
    <property type="match status" value="1"/>
</dbReference>
<evidence type="ECO:0000256" key="2">
    <source>
        <dbReference type="ARBA" id="ARBA00023002"/>
    </source>
</evidence>
<dbReference type="InterPro" id="IPR036291">
    <property type="entry name" value="NAD(P)-bd_dom_sf"/>
</dbReference>
<accession>A0A3E0VTG6</accession>
<dbReference type="Gene3D" id="3.40.50.720">
    <property type="entry name" value="NAD(P)-binding Rossmann-like Domain"/>
    <property type="match status" value="1"/>
</dbReference>
<gene>
    <name evidence="3" type="ORF">B7R22_14800</name>
</gene>
<organism evidence="3 4">
    <name type="scientific">Subtercola boreus</name>
    <dbReference type="NCBI Taxonomy" id="120213"/>
    <lineage>
        <taxon>Bacteria</taxon>
        <taxon>Bacillati</taxon>
        <taxon>Actinomycetota</taxon>
        <taxon>Actinomycetes</taxon>
        <taxon>Micrococcales</taxon>
        <taxon>Microbacteriaceae</taxon>
        <taxon>Subtercola</taxon>
    </lineage>
</organism>
<name>A0A3E0VTG6_9MICO</name>
<dbReference type="EMBL" id="NBXB01000039">
    <property type="protein sequence ID" value="RFA12910.1"/>
    <property type="molecule type" value="Genomic_DNA"/>
</dbReference>
<dbReference type="Proteomes" id="UP000256541">
    <property type="component" value="Unassembled WGS sequence"/>
</dbReference>
<evidence type="ECO:0008006" key="5">
    <source>
        <dbReference type="Google" id="ProtNLM"/>
    </source>
</evidence>
<comment type="similarity">
    <text evidence="1">Belongs to the short-chain dehydrogenases/reductases (SDR) family.</text>
</comment>
<dbReference type="InterPro" id="IPR002347">
    <property type="entry name" value="SDR_fam"/>
</dbReference>
<dbReference type="PANTHER" id="PTHR43669:SF3">
    <property type="entry name" value="ALCOHOL DEHYDROGENASE, PUTATIVE (AFU_ORTHOLOGUE AFUA_3G03445)-RELATED"/>
    <property type="match status" value="1"/>
</dbReference>
<protein>
    <recommendedName>
        <fullName evidence="5">Short-chain dehydrogenase</fullName>
    </recommendedName>
</protein>
<dbReference type="OrthoDB" id="7513678at2"/>